<gene>
    <name evidence="1" type="ORF">DW924_14855</name>
</gene>
<comment type="caution">
    <text evidence="1">The sequence shown here is derived from an EMBL/GenBank/DDBJ whole genome shotgun (WGS) entry which is preliminary data.</text>
</comment>
<reference evidence="1 2" key="1">
    <citation type="submission" date="2018-08" db="EMBL/GenBank/DDBJ databases">
        <title>A genome reference for cultivated species of the human gut microbiota.</title>
        <authorList>
            <person name="Zou Y."/>
            <person name="Xue W."/>
            <person name="Luo G."/>
        </authorList>
    </citation>
    <scope>NUCLEOTIDE SEQUENCE [LARGE SCALE GENOMIC DNA]</scope>
    <source>
        <strain evidence="1 2">AM42-8</strain>
    </source>
</reference>
<dbReference type="EMBL" id="QSFS01000022">
    <property type="protein sequence ID" value="RHA65783.1"/>
    <property type="molecule type" value="Genomic_DNA"/>
</dbReference>
<name>A0A413SF74_9FIRM</name>
<protein>
    <submittedName>
        <fullName evidence="1">Uncharacterized protein</fullName>
    </submittedName>
</protein>
<evidence type="ECO:0000313" key="1">
    <source>
        <dbReference type="EMBL" id="RHA65783.1"/>
    </source>
</evidence>
<dbReference type="AlphaFoldDB" id="A0A413SF74"/>
<sequence>MNGDVAKCQNTTSPSAIKGVPNCNQGCPFLKEFLEFFNKEFIVWERVSMYNKYHKGKIFILYDRF</sequence>
<dbReference type="Proteomes" id="UP000285642">
    <property type="component" value="Unassembled WGS sequence"/>
</dbReference>
<evidence type="ECO:0000313" key="2">
    <source>
        <dbReference type="Proteomes" id="UP000285642"/>
    </source>
</evidence>
<accession>A0A413SF74</accession>
<organism evidence="1 2">
    <name type="scientific">Dorea formicigenerans</name>
    <dbReference type="NCBI Taxonomy" id="39486"/>
    <lineage>
        <taxon>Bacteria</taxon>
        <taxon>Bacillati</taxon>
        <taxon>Bacillota</taxon>
        <taxon>Clostridia</taxon>
        <taxon>Lachnospirales</taxon>
        <taxon>Lachnospiraceae</taxon>
        <taxon>Dorea</taxon>
    </lineage>
</organism>
<proteinExistence type="predicted"/>